<feature type="region of interest" description="Disordered" evidence="1">
    <location>
        <begin position="339"/>
        <end position="359"/>
    </location>
</feature>
<evidence type="ECO:0000256" key="1">
    <source>
        <dbReference type="SAM" id="MobiDB-lite"/>
    </source>
</evidence>
<evidence type="ECO:0000259" key="2">
    <source>
        <dbReference type="Pfam" id="PF13472"/>
    </source>
</evidence>
<dbReference type="AlphaFoldDB" id="A0A368VLE3"/>
<dbReference type="InterPro" id="IPR013830">
    <property type="entry name" value="SGNH_hydro"/>
</dbReference>
<feature type="region of interest" description="Disordered" evidence="1">
    <location>
        <begin position="28"/>
        <end position="61"/>
    </location>
</feature>
<keyword evidence="4" id="KW-1185">Reference proteome</keyword>
<feature type="domain" description="SGNH hydrolase-type esterase" evidence="2">
    <location>
        <begin position="46"/>
        <end position="318"/>
    </location>
</feature>
<feature type="compositionally biased region" description="Pro residues" evidence="1">
    <location>
        <begin position="30"/>
        <end position="42"/>
    </location>
</feature>
<name>A0A368VLE3_9ACTN</name>
<evidence type="ECO:0000313" key="3">
    <source>
        <dbReference type="EMBL" id="RCW40495.1"/>
    </source>
</evidence>
<reference evidence="3 4" key="1">
    <citation type="submission" date="2018-07" db="EMBL/GenBank/DDBJ databases">
        <title>Genomic Encyclopedia of Type Strains, Phase III (KMG-III): the genomes of soil and plant-associated and newly described type strains.</title>
        <authorList>
            <person name="Whitman W."/>
        </authorList>
    </citation>
    <scope>NUCLEOTIDE SEQUENCE [LARGE SCALE GENOMIC DNA]</scope>
    <source>
        <strain evidence="3 4">CECT 8575</strain>
    </source>
</reference>
<evidence type="ECO:0000313" key="4">
    <source>
        <dbReference type="Proteomes" id="UP000253495"/>
    </source>
</evidence>
<dbReference type="GO" id="GO:0016787">
    <property type="term" value="F:hydrolase activity"/>
    <property type="evidence" value="ECO:0007669"/>
    <property type="project" value="UniProtKB-KW"/>
</dbReference>
<dbReference type="InterPro" id="IPR036514">
    <property type="entry name" value="SGNH_hydro_sf"/>
</dbReference>
<organism evidence="3 4">
    <name type="scientific">Halopolyspora algeriensis</name>
    <dbReference type="NCBI Taxonomy" id="1500506"/>
    <lineage>
        <taxon>Bacteria</taxon>
        <taxon>Bacillati</taxon>
        <taxon>Actinomycetota</taxon>
        <taxon>Actinomycetes</taxon>
        <taxon>Actinomycetes incertae sedis</taxon>
        <taxon>Halopolyspora</taxon>
    </lineage>
</organism>
<dbReference type="EMBL" id="QPJC01000011">
    <property type="protein sequence ID" value="RCW40495.1"/>
    <property type="molecule type" value="Genomic_DNA"/>
</dbReference>
<dbReference type="Proteomes" id="UP000253495">
    <property type="component" value="Unassembled WGS sequence"/>
</dbReference>
<dbReference type="SUPFAM" id="SSF52266">
    <property type="entry name" value="SGNH hydrolase"/>
    <property type="match status" value="1"/>
</dbReference>
<accession>A0A368VLE3</accession>
<dbReference type="RefSeq" id="WP_114454186.1">
    <property type="nucleotide sequence ID" value="NZ_QPJC01000011.1"/>
</dbReference>
<sequence length="359" mass="38538">MRAHLRRLLALFVVSSVLALVFLVSDRPTPEAPPPPPPPPPAVVTMGDSTLSGEGAGNYTPGTDGANGNWCHRSPAAAVHQLQLPGSVKRFNLACSGAKAGLVGLEPHPNHPEGSQARRLADLAERYRITDIVVQVGANDDPNFVGVLNKCVGAWVARTPGGCAEQLRQEWPKRVQRMQPKVLAALQDIRTVMDRAGYERGDYSLVLQSYASPVGPGIPPELQDLSGCPLLTSDVKWVRSTAVPQLSAGLREVAEQVGARFLDLSRAGYGHEACTGGKAAPETEWFTRLTVDWEALKHEKRAPHAMQASFHANATGHDQFARCLSDFLQNSRRQAVCLPGPQGSLTAVPPDVAAERASR</sequence>
<dbReference type="Gene3D" id="3.40.50.1110">
    <property type="entry name" value="SGNH hydrolase"/>
    <property type="match status" value="1"/>
</dbReference>
<comment type="caution">
    <text evidence="3">The sequence shown here is derived from an EMBL/GenBank/DDBJ whole genome shotgun (WGS) entry which is preliminary data.</text>
</comment>
<protein>
    <submittedName>
        <fullName evidence="3">GDSL-like lipase/acylhydrolase family protein</fullName>
    </submittedName>
</protein>
<dbReference type="OrthoDB" id="3498399at2"/>
<proteinExistence type="predicted"/>
<keyword evidence="3" id="KW-0378">Hydrolase</keyword>
<gene>
    <name evidence="3" type="ORF">DFQ14_111144</name>
</gene>
<dbReference type="Pfam" id="PF13472">
    <property type="entry name" value="Lipase_GDSL_2"/>
    <property type="match status" value="1"/>
</dbReference>